<dbReference type="Proteomes" id="UP000675664">
    <property type="component" value="Unassembled WGS sequence"/>
</dbReference>
<sequence>MTMSFVIGILSILIAFGMLVYFSFKGFSIIWLAPICALVVIVLNQMDPYTVITEAFMGGFSGVVAALFPIFFLAILMGRIYTDSNAAMSIAKTLMHVFARNAAGERKQLIAIIICAVTGFALAYGGIDTFCVLFTLFPVILSISEQADIPRRFMIGIMCIGVTAAAVCPGAPLVSNYIPMPILGTPSTAGFLPGIIGSLIILVGCCWTLFSMVKKASRNGEHFSYGPLPVPEESEDRNYPSFLFSILPILFVVVAFDIFKLTLIYSLAIGLIVSLILLPRYFVAKEGESALRALIHTLNEGGRAAAEAIAMLAIMVGFASVVQAAPVFQTIVDGVTNLSVPSLFIVLISTGLIVAITGSPPAGLQIILPILSTTITDVPPAAMHRVASMATQTLDLLPFQGAIIIMLGMAGLSHKEGYHPIFRAEVIWGCVAAVVVTILLTLFPALA</sequence>
<keyword evidence="3" id="KW-1185">Reference proteome</keyword>
<dbReference type="RefSeq" id="WP_227019770.1">
    <property type="nucleotide sequence ID" value="NZ_JAGSND010000015.1"/>
</dbReference>
<dbReference type="PANTHER" id="PTHR30354">
    <property type="entry name" value="GNT FAMILY GLUCONATE TRANSPORTER"/>
    <property type="match status" value="1"/>
</dbReference>
<feature type="transmembrane region" description="Helical" evidence="1">
    <location>
        <begin position="304"/>
        <end position="326"/>
    </location>
</feature>
<feature type="transmembrane region" description="Helical" evidence="1">
    <location>
        <begin position="239"/>
        <end position="256"/>
    </location>
</feature>
<dbReference type="AlphaFoldDB" id="A0A8J7W3D4"/>
<keyword evidence="1" id="KW-1133">Transmembrane helix</keyword>
<feature type="transmembrane region" description="Helical" evidence="1">
    <location>
        <begin position="393"/>
        <end position="414"/>
    </location>
</feature>
<feature type="transmembrane region" description="Helical" evidence="1">
    <location>
        <begin position="426"/>
        <end position="446"/>
    </location>
</feature>
<accession>A0A8J7W3D4</accession>
<evidence type="ECO:0000256" key="1">
    <source>
        <dbReference type="SAM" id="Phobius"/>
    </source>
</evidence>
<evidence type="ECO:0000313" key="2">
    <source>
        <dbReference type="EMBL" id="MBR0599631.1"/>
    </source>
</evidence>
<protein>
    <submittedName>
        <fullName evidence="2">GntP family permease</fullName>
    </submittedName>
</protein>
<proteinExistence type="predicted"/>
<feature type="transmembrane region" description="Helical" evidence="1">
    <location>
        <begin position="56"/>
        <end position="81"/>
    </location>
</feature>
<feature type="transmembrane region" description="Helical" evidence="1">
    <location>
        <begin position="262"/>
        <end position="283"/>
    </location>
</feature>
<name>A0A8J7W3D4_9FIRM</name>
<reference evidence="2" key="2">
    <citation type="submission" date="2021-04" db="EMBL/GenBank/DDBJ databases">
        <authorList>
            <person name="Liu J."/>
        </authorList>
    </citation>
    <scope>NUCLEOTIDE SEQUENCE</scope>
    <source>
        <strain evidence="2">BAD-6</strain>
    </source>
</reference>
<reference evidence="2" key="1">
    <citation type="submission" date="2021-04" db="EMBL/GenBank/DDBJ databases">
        <title>Sinoanaerobacter chloroacetimidivorans sp. nov., an obligate anaerobic bacterium isolated from anaerobic sludge.</title>
        <authorList>
            <person name="Bao Y."/>
        </authorList>
    </citation>
    <scope>NUCLEOTIDE SEQUENCE</scope>
    <source>
        <strain evidence="2">BAD-6</strain>
    </source>
</reference>
<feature type="transmembrane region" description="Helical" evidence="1">
    <location>
        <begin position="28"/>
        <end position="44"/>
    </location>
</feature>
<dbReference type="PANTHER" id="PTHR30354:SF7">
    <property type="entry name" value="BLL7963 PROTEIN"/>
    <property type="match status" value="1"/>
</dbReference>
<dbReference type="GO" id="GO:0015128">
    <property type="term" value="F:gluconate transmembrane transporter activity"/>
    <property type="evidence" value="ECO:0007669"/>
    <property type="project" value="InterPro"/>
</dbReference>
<comment type="caution">
    <text evidence="2">The sequence shown here is derived from an EMBL/GenBank/DDBJ whole genome shotgun (WGS) entry which is preliminary data.</text>
</comment>
<feature type="transmembrane region" description="Helical" evidence="1">
    <location>
        <begin position="109"/>
        <end position="141"/>
    </location>
</feature>
<keyword evidence="1" id="KW-0472">Membrane</keyword>
<evidence type="ECO:0000313" key="3">
    <source>
        <dbReference type="Proteomes" id="UP000675664"/>
    </source>
</evidence>
<dbReference type="InterPro" id="IPR003474">
    <property type="entry name" value="Glcn_transporter"/>
</dbReference>
<feature type="transmembrane region" description="Helical" evidence="1">
    <location>
        <begin position="338"/>
        <end position="358"/>
    </location>
</feature>
<feature type="transmembrane region" description="Helical" evidence="1">
    <location>
        <begin position="153"/>
        <end position="178"/>
    </location>
</feature>
<gene>
    <name evidence="2" type="ORF">KCX82_17230</name>
</gene>
<dbReference type="EMBL" id="JAGSND010000015">
    <property type="protein sequence ID" value="MBR0599631.1"/>
    <property type="molecule type" value="Genomic_DNA"/>
</dbReference>
<dbReference type="GO" id="GO:0005886">
    <property type="term" value="C:plasma membrane"/>
    <property type="evidence" value="ECO:0007669"/>
    <property type="project" value="TreeGrafter"/>
</dbReference>
<feature type="transmembrane region" description="Helical" evidence="1">
    <location>
        <begin position="190"/>
        <end position="210"/>
    </location>
</feature>
<organism evidence="2 3">
    <name type="scientific">Sinanaerobacter chloroacetimidivorans</name>
    <dbReference type="NCBI Taxonomy" id="2818044"/>
    <lineage>
        <taxon>Bacteria</taxon>
        <taxon>Bacillati</taxon>
        <taxon>Bacillota</taxon>
        <taxon>Clostridia</taxon>
        <taxon>Peptostreptococcales</taxon>
        <taxon>Anaerovoracaceae</taxon>
        <taxon>Sinanaerobacter</taxon>
    </lineage>
</organism>
<feature type="transmembrane region" description="Helical" evidence="1">
    <location>
        <begin position="5"/>
        <end position="22"/>
    </location>
</feature>
<keyword evidence="1" id="KW-0812">Transmembrane</keyword>